<gene>
    <name evidence="3" type="ORF">LGH70_16005</name>
</gene>
<proteinExistence type="predicted"/>
<reference evidence="3" key="1">
    <citation type="submission" date="2021-10" db="EMBL/GenBank/DDBJ databases">
        <authorList>
            <person name="Dean J.D."/>
            <person name="Kim M.K."/>
            <person name="Newey C.N."/>
            <person name="Stoker T.S."/>
            <person name="Thompson D.W."/>
            <person name="Grose J.H."/>
        </authorList>
    </citation>
    <scope>NUCLEOTIDE SEQUENCE</scope>
    <source>
        <strain evidence="3">BT635</strain>
    </source>
</reference>
<organism evidence="3 4">
    <name type="scientific">Hymenobacter nitidus</name>
    <dbReference type="NCBI Taxonomy" id="2880929"/>
    <lineage>
        <taxon>Bacteria</taxon>
        <taxon>Pseudomonadati</taxon>
        <taxon>Bacteroidota</taxon>
        <taxon>Cytophagia</taxon>
        <taxon>Cytophagales</taxon>
        <taxon>Hymenobacteraceae</taxon>
        <taxon>Hymenobacter</taxon>
    </lineage>
</organism>
<keyword evidence="4" id="KW-1185">Reference proteome</keyword>
<sequence>MKKIFTLATLGLLSAGAFEAQAQVTVDGQLTTAEVSATGYTLVGRDTGPRGFAPSATNDAGLIAMYAAADATNLYFFLVATLQNDGTPATISNSLQLLVARPGVAGVPVGTRLPKPTGSTSFQNFAPFLDQAGDMGIGIKGNGTAAQFQVDGVVYTGGTTPGATAAVLSGATGVAANGTVATVSGQTGNLAVFNGARVAYRTAANLNSNPGYGTAGSGAVPAFGLEIAISRASIALAAAGGNVRVFGLQNNADGGYLSSDFIPQNTGPLPASFPAAPNLATDPDFRTIPGTQSATVVVGSATGVTVLGSKAADAAALAMGVYPNPAKGATTVVYNVGARAEQVNIVLTDLLGRPVRVIESGLSPAGLQTKTISTASLATGTYLMRLQIGDKMDTRKVFVQ</sequence>
<dbReference type="Proteomes" id="UP001165297">
    <property type="component" value="Unassembled WGS sequence"/>
</dbReference>
<feature type="chain" id="PRO_5046230063" evidence="1">
    <location>
        <begin position="23"/>
        <end position="400"/>
    </location>
</feature>
<dbReference type="Pfam" id="PF18962">
    <property type="entry name" value="Por_Secre_tail"/>
    <property type="match status" value="1"/>
</dbReference>
<comment type="caution">
    <text evidence="3">The sequence shown here is derived from an EMBL/GenBank/DDBJ whole genome shotgun (WGS) entry which is preliminary data.</text>
</comment>
<dbReference type="EMBL" id="JAJADQ010000008">
    <property type="protein sequence ID" value="MCB2379105.1"/>
    <property type="molecule type" value="Genomic_DNA"/>
</dbReference>
<keyword evidence="1" id="KW-0732">Signal</keyword>
<evidence type="ECO:0000313" key="4">
    <source>
        <dbReference type="Proteomes" id="UP001165297"/>
    </source>
</evidence>
<name>A0ABS8AF88_9BACT</name>
<evidence type="ECO:0000313" key="3">
    <source>
        <dbReference type="EMBL" id="MCB2379105.1"/>
    </source>
</evidence>
<evidence type="ECO:0000259" key="2">
    <source>
        <dbReference type="Pfam" id="PF18962"/>
    </source>
</evidence>
<feature type="domain" description="Secretion system C-terminal sorting" evidence="2">
    <location>
        <begin position="321"/>
        <end position="399"/>
    </location>
</feature>
<evidence type="ECO:0000256" key="1">
    <source>
        <dbReference type="SAM" id="SignalP"/>
    </source>
</evidence>
<dbReference type="NCBIfam" id="TIGR04183">
    <property type="entry name" value="Por_Secre_tail"/>
    <property type="match status" value="1"/>
</dbReference>
<protein>
    <submittedName>
        <fullName evidence="3">T9SS type A sorting domain-containing protein</fullName>
    </submittedName>
</protein>
<accession>A0ABS8AF88</accession>
<dbReference type="InterPro" id="IPR026444">
    <property type="entry name" value="Secre_tail"/>
</dbReference>
<dbReference type="RefSeq" id="WP_226187580.1">
    <property type="nucleotide sequence ID" value="NZ_JAJADQ010000008.1"/>
</dbReference>
<feature type="signal peptide" evidence="1">
    <location>
        <begin position="1"/>
        <end position="22"/>
    </location>
</feature>